<protein>
    <recommendedName>
        <fullName evidence="3">Peroxidase-related enzyme</fullName>
    </recommendedName>
</protein>
<dbReference type="PANTHER" id="PTHR35446">
    <property type="entry name" value="SI:CH211-175M2.5"/>
    <property type="match status" value="1"/>
</dbReference>
<dbReference type="InterPro" id="IPR029032">
    <property type="entry name" value="AhpD-like"/>
</dbReference>
<name>A0A346Y445_9ACTN</name>
<sequence>MSYLETITDEDATGEAAELFAHDRAADGYVHNYTRTFARRPDVYRAWNVLADAIAGDDEPDLRRYELATLGAARQLRSSYCMLAHGRKVADDLWPADVVTAIAEDPGTADLTDRERAIVAFAEVVASGGTNVTEADHQSLRDVGLTDAEIFDVVLAAAARCFFSTVLDATGTLPDAAYADAMPAALRDALVVGRPIAET</sequence>
<reference evidence="1 2" key="1">
    <citation type="submission" date="2018-09" db="EMBL/GenBank/DDBJ databases">
        <title>Complete genome sequence of Euzebya sp. DY32-46 isolated from seawater of Pacific Ocean.</title>
        <authorList>
            <person name="Xu L."/>
            <person name="Wu Y.-H."/>
            <person name="Xu X.-W."/>
        </authorList>
    </citation>
    <scope>NUCLEOTIDE SEQUENCE [LARGE SCALE GENOMIC DNA]</scope>
    <source>
        <strain evidence="1 2">DY32-46</strain>
    </source>
</reference>
<dbReference type="InterPro" id="IPR010195">
    <property type="entry name" value="Uncharacterised_peroxidase-rel"/>
</dbReference>
<keyword evidence="2" id="KW-1185">Reference proteome</keyword>
<dbReference type="Proteomes" id="UP000264006">
    <property type="component" value="Chromosome"/>
</dbReference>
<dbReference type="AlphaFoldDB" id="A0A346Y445"/>
<evidence type="ECO:0000313" key="1">
    <source>
        <dbReference type="EMBL" id="AXV09242.1"/>
    </source>
</evidence>
<proteinExistence type="predicted"/>
<dbReference type="PANTHER" id="PTHR35446:SF2">
    <property type="entry name" value="CARBOXYMUCONOLACTONE DECARBOXYLASE-LIKE DOMAIN-CONTAINING PROTEIN"/>
    <property type="match status" value="1"/>
</dbReference>
<dbReference type="Gene3D" id="1.20.1290.10">
    <property type="entry name" value="AhpD-like"/>
    <property type="match status" value="1"/>
</dbReference>
<dbReference type="NCBIfam" id="TIGR01926">
    <property type="entry name" value="peroxid_rel"/>
    <property type="match status" value="1"/>
</dbReference>
<dbReference type="SUPFAM" id="SSF69118">
    <property type="entry name" value="AhpD-like"/>
    <property type="match status" value="1"/>
</dbReference>
<dbReference type="KEGG" id="euz:DVS28_a4581"/>
<dbReference type="EMBL" id="CP031165">
    <property type="protein sequence ID" value="AXV09242.1"/>
    <property type="molecule type" value="Genomic_DNA"/>
</dbReference>
<dbReference type="OrthoDB" id="153253at2"/>
<evidence type="ECO:0008006" key="3">
    <source>
        <dbReference type="Google" id="ProtNLM"/>
    </source>
</evidence>
<evidence type="ECO:0000313" key="2">
    <source>
        <dbReference type="Proteomes" id="UP000264006"/>
    </source>
</evidence>
<accession>A0A346Y445</accession>
<organism evidence="1 2">
    <name type="scientific">Euzebya pacifica</name>
    <dbReference type="NCBI Taxonomy" id="1608957"/>
    <lineage>
        <taxon>Bacteria</taxon>
        <taxon>Bacillati</taxon>
        <taxon>Actinomycetota</taxon>
        <taxon>Nitriliruptoria</taxon>
        <taxon>Euzebyales</taxon>
    </lineage>
</organism>
<gene>
    <name evidence="1" type="ORF">DVS28_a4581</name>
</gene>
<dbReference type="RefSeq" id="WP_114593453.1">
    <property type="nucleotide sequence ID" value="NZ_CP031165.1"/>
</dbReference>